<dbReference type="AlphaFoldDB" id="A0A6J1NCS9"/>
<organism evidence="2 3">
    <name type="scientific">Bicyclus anynana</name>
    <name type="common">Squinting bush brown butterfly</name>
    <dbReference type="NCBI Taxonomy" id="110368"/>
    <lineage>
        <taxon>Eukaryota</taxon>
        <taxon>Metazoa</taxon>
        <taxon>Ecdysozoa</taxon>
        <taxon>Arthropoda</taxon>
        <taxon>Hexapoda</taxon>
        <taxon>Insecta</taxon>
        <taxon>Pterygota</taxon>
        <taxon>Neoptera</taxon>
        <taxon>Endopterygota</taxon>
        <taxon>Lepidoptera</taxon>
        <taxon>Glossata</taxon>
        <taxon>Ditrysia</taxon>
        <taxon>Papilionoidea</taxon>
        <taxon>Nymphalidae</taxon>
        <taxon>Satyrinae</taxon>
        <taxon>Satyrini</taxon>
        <taxon>Mycalesina</taxon>
        <taxon>Bicyclus</taxon>
    </lineage>
</organism>
<proteinExistence type="predicted"/>
<keyword evidence="1" id="KW-0472">Membrane</keyword>
<reference evidence="3" key="1">
    <citation type="submission" date="2025-08" db="UniProtKB">
        <authorList>
            <consortium name="RefSeq"/>
        </authorList>
    </citation>
    <scope>IDENTIFICATION</scope>
</reference>
<sequence>MGLKLQYFIGIFCLIQAIVQILVCALGIVQYFCLMDFLREAPNLVFIRILYFNNPERCGNTINIGQVISGVQNHAYVLFLTEPFTTKRTYIINIVSLGLGIIWMTTTIILLAGTKRTHYSRRIRWPFVTLTICMCVFDIIASTIYANDAFHTRTLGDILNYVGGKVIGVAGNTIDTVAASWLMFGLFFRFGVVLLNMLFALVIGMGSNIGVMLNAVATARSSENIIKPPLAFTSQTRTLDDSLNDENMMSIAMASDMFDETGSPRIPRARYNTIFGDLKNVLTREPPTDVRERGVTFIETQDQGPSTARIFQKRNATPLHPKKRQRSRPDKNNYYVRFNAGIDDTATRAQLPWATYTDERRTTAPVKYQFSAYI</sequence>
<dbReference type="OrthoDB" id="7967436at2759"/>
<protein>
    <submittedName>
        <fullName evidence="3">Uncharacterized protein LOC112047833</fullName>
    </submittedName>
</protein>
<gene>
    <name evidence="3" type="primary">LOC112047833</name>
</gene>
<dbReference type="Proteomes" id="UP001652582">
    <property type="component" value="Chromosome Z"/>
</dbReference>
<evidence type="ECO:0000256" key="1">
    <source>
        <dbReference type="SAM" id="Phobius"/>
    </source>
</evidence>
<dbReference type="KEGG" id="bany:112047833"/>
<dbReference type="RefSeq" id="XP_023940861.1">
    <property type="nucleotide sequence ID" value="XM_024085093.2"/>
</dbReference>
<accession>A0A6J1NCS9</accession>
<dbReference type="GeneID" id="112047833"/>
<feature type="transmembrane region" description="Helical" evidence="1">
    <location>
        <begin position="7"/>
        <end position="32"/>
    </location>
</feature>
<keyword evidence="1" id="KW-1133">Transmembrane helix</keyword>
<keyword evidence="2" id="KW-1185">Reference proteome</keyword>
<evidence type="ECO:0000313" key="2">
    <source>
        <dbReference type="Proteomes" id="UP001652582"/>
    </source>
</evidence>
<name>A0A6J1NCS9_BICAN</name>
<keyword evidence="1" id="KW-0812">Transmembrane</keyword>
<feature type="transmembrane region" description="Helical" evidence="1">
    <location>
        <begin position="125"/>
        <end position="146"/>
    </location>
</feature>
<feature type="transmembrane region" description="Helical" evidence="1">
    <location>
        <begin position="90"/>
        <end position="113"/>
    </location>
</feature>
<evidence type="ECO:0000313" key="3">
    <source>
        <dbReference type="RefSeq" id="XP_023940861.1"/>
    </source>
</evidence>